<feature type="domain" description="Transposase IS200-like" evidence="1">
    <location>
        <begin position="7"/>
        <end position="144"/>
    </location>
</feature>
<dbReference type="AlphaFoldDB" id="A0A1F5WQR9"/>
<dbReference type="InterPro" id="IPR002686">
    <property type="entry name" value="Transposase_17"/>
</dbReference>
<dbReference type="InterPro" id="IPR036515">
    <property type="entry name" value="Transposase_17_sf"/>
</dbReference>
<dbReference type="GO" id="GO:0004803">
    <property type="term" value="F:transposase activity"/>
    <property type="evidence" value="ECO:0007669"/>
    <property type="project" value="InterPro"/>
</dbReference>
<dbReference type="PANTHER" id="PTHR34322:SF2">
    <property type="entry name" value="TRANSPOSASE IS200-LIKE DOMAIN-CONTAINING PROTEIN"/>
    <property type="match status" value="1"/>
</dbReference>
<reference evidence="2 3" key="1">
    <citation type="journal article" date="2016" name="Nat. Commun.">
        <title>Thousands of microbial genomes shed light on interconnected biogeochemical processes in an aquifer system.</title>
        <authorList>
            <person name="Anantharaman K."/>
            <person name="Brown C.T."/>
            <person name="Hug L.A."/>
            <person name="Sharon I."/>
            <person name="Castelle C.J."/>
            <person name="Probst A.J."/>
            <person name="Thomas B.C."/>
            <person name="Singh A."/>
            <person name="Wilkins M.J."/>
            <person name="Karaoz U."/>
            <person name="Brodie E.L."/>
            <person name="Williams K.H."/>
            <person name="Hubbard S.S."/>
            <person name="Banfield J.F."/>
        </authorList>
    </citation>
    <scope>NUCLEOTIDE SEQUENCE [LARGE SCALE GENOMIC DNA]</scope>
</reference>
<dbReference type="Pfam" id="PF01797">
    <property type="entry name" value="Y1_Tnp"/>
    <property type="match status" value="1"/>
</dbReference>
<protein>
    <recommendedName>
        <fullName evidence="1">Transposase IS200-like domain-containing protein</fullName>
    </recommendedName>
</protein>
<evidence type="ECO:0000313" key="2">
    <source>
        <dbReference type="EMBL" id="OGF77960.1"/>
    </source>
</evidence>
<dbReference type="Gene3D" id="3.30.70.1290">
    <property type="entry name" value="Transposase IS200-like"/>
    <property type="match status" value="1"/>
</dbReference>
<dbReference type="EMBL" id="MFHT01000008">
    <property type="protein sequence ID" value="OGF77960.1"/>
    <property type="molecule type" value="Genomic_DNA"/>
</dbReference>
<sequence length="225" mass="26841">MRKTALINQGIYHIFNRGTEKRKIFLSKNDYKRFLVNMILFRDEDYSAQNIHRLSMSEAESYQVKTPIVDILCFCFMPNHYHLMLRQRKANGVSRYLHKLQMSYSKYFNTLYERSGNLFQGSYKAVMVEKDNQFQHLPLYIHMNPLELAEPQWKERGVKNIKGSLKFLKDYPWSSLSFYLNEHSPSYLETKDLIPFYSSREWVEEIKSRCSTPSVEQAVVDDLYV</sequence>
<gene>
    <name evidence="2" type="ORF">A3F23_03930</name>
</gene>
<comment type="caution">
    <text evidence="2">The sequence shown here is derived from an EMBL/GenBank/DDBJ whole genome shotgun (WGS) entry which is preliminary data.</text>
</comment>
<name>A0A1F5WQR9_9BACT</name>
<dbReference type="Proteomes" id="UP000177723">
    <property type="component" value="Unassembled WGS sequence"/>
</dbReference>
<dbReference type="SMART" id="SM01321">
    <property type="entry name" value="Y1_Tnp"/>
    <property type="match status" value="1"/>
</dbReference>
<dbReference type="SUPFAM" id="SSF143422">
    <property type="entry name" value="Transposase IS200-like"/>
    <property type="match status" value="1"/>
</dbReference>
<organism evidence="2 3">
    <name type="scientific">Candidatus Giovannonibacteria bacterium RIFCSPHIGHO2_12_FULL_43_15</name>
    <dbReference type="NCBI Taxonomy" id="1798341"/>
    <lineage>
        <taxon>Bacteria</taxon>
        <taxon>Candidatus Giovannoniibacteriota</taxon>
    </lineage>
</organism>
<dbReference type="GO" id="GO:0006313">
    <property type="term" value="P:DNA transposition"/>
    <property type="evidence" value="ECO:0007669"/>
    <property type="project" value="InterPro"/>
</dbReference>
<accession>A0A1F5WQR9</accession>
<evidence type="ECO:0000259" key="1">
    <source>
        <dbReference type="SMART" id="SM01321"/>
    </source>
</evidence>
<proteinExistence type="predicted"/>
<evidence type="ECO:0000313" key="3">
    <source>
        <dbReference type="Proteomes" id="UP000177723"/>
    </source>
</evidence>
<dbReference type="PANTHER" id="PTHR34322">
    <property type="entry name" value="TRANSPOSASE, Y1_TNP DOMAIN-CONTAINING"/>
    <property type="match status" value="1"/>
</dbReference>
<dbReference type="GO" id="GO:0003677">
    <property type="term" value="F:DNA binding"/>
    <property type="evidence" value="ECO:0007669"/>
    <property type="project" value="InterPro"/>
</dbReference>